<dbReference type="PANTHER" id="PTHR34584">
    <property type="entry name" value="NA(+)/H(+) ANTIPORTER SUBUNIT E1"/>
    <property type="match status" value="1"/>
</dbReference>
<accession>A0A3B0ABP2</accession>
<evidence type="ECO:0000256" key="5">
    <source>
        <dbReference type="ARBA" id="ARBA00022989"/>
    </source>
</evidence>
<evidence type="ECO:0000256" key="2">
    <source>
        <dbReference type="ARBA" id="ARBA00006228"/>
    </source>
</evidence>
<dbReference type="GO" id="GO:0005886">
    <property type="term" value="C:plasma membrane"/>
    <property type="evidence" value="ECO:0007669"/>
    <property type="project" value="UniProtKB-SubCell"/>
</dbReference>
<evidence type="ECO:0000313" key="9">
    <source>
        <dbReference type="EMBL" id="RKN57851.1"/>
    </source>
</evidence>
<proteinExistence type="inferred from homology"/>
<feature type="compositionally biased region" description="Low complexity" evidence="7">
    <location>
        <begin position="193"/>
        <end position="212"/>
    </location>
</feature>
<feature type="transmembrane region" description="Helical" evidence="8">
    <location>
        <begin position="20"/>
        <end position="37"/>
    </location>
</feature>
<evidence type="ECO:0000256" key="3">
    <source>
        <dbReference type="ARBA" id="ARBA00022475"/>
    </source>
</evidence>
<keyword evidence="5 8" id="KW-1133">Transmembrane helix</keyword>
<name>A0A3B0ABP2_9ACTN</name>
<keyword evidence="4 8" id="KW-0812">Transmembrane</keyword>
<dbReference type="NCBIfam" id="NF006521">
    <property type="entry name" value="PRK08965.1-5"/>
    <property type="match status" value="1"/>
</dbReference>
<dbReference type="OrthoDB" id="3556991at2"/>
<feature type="transmembrane region" description="Helical" evidence="8">
    <location>
        <begin position="43"/>
        <end position="62"/>
    </location>
</feature>
<dbReference type="PANTHER" id="PTHR34584:SF1">
    <property type="entry name" value="NA(+)_H(+) ANTIPORTER SUBUNIT E1"/>
    <property type="match status" value="1"/>
</dbReference>
<comment type="caution">
    <text evidence="9">The sequence shown here is derived from an EMBL/GenBank/DDBJ whole genome shotgun (WGS) entry which is preliminary data.</text>
</comment>
<protein>
    <submittedName>
        <fullName evidence="9">Na+/H+ antiporter subunit E</fullName>
    </submittedName>
</protein>
<comment type="similarity">
    <text evidence="2">Belongs to the CPA3 antiporters (TC 2.A.63) subunit E family.</text>
</comment>
<evidence type="ECO:0000256" key="7">
    <source>
        <dbReference type="SAM" id="MobiDB-lite"/>
    </source>
</evidence>
<sequence>MTAGPGEARAGRVRLGVRRWRDQAVALGWLVLIWNLLWGEFTWGNLLAGLLMGAAVLVFFPLPSVTFAGRLRPAALLVLAGRFVVELVVASAHIARIAVQPGYVPRSAVIAVPLRVPTDLNLALTAELVSLVPGTLVIEADRATGTLYLHVMDVRGPQDLVANRRRVLTVERRLVRAIGSSAELRRVYEPSADRAPGGPADPGGSTDPADPGGPAGPDPVDPTDKENRP</sequence>
<dbReference type="InterPro" id="IPR002758">
    <property type="entry name" value="Cation_antiport_E"/>
</dbReference>
<organism evidence="9 10">
    <name type="scientific">Micromonospora costi</name>
    <dbReference type="NCBI Taxonomy" id="1530042"/>
    <lineage>
        <taxon>Bacteria</taxon>
        <taxon>Bacillati</taxon>
        <taxon>Actinomycetota</taxon>
        <taxon>Actinomycetes</taxon>
        <taxon>Micromonosporales</taxon>
        <taxon>Micromonosporaceae</taxon>
        <taxon>Micromonospora</taxon>
    </lineage>
</organism>
<dbReference type="GO" id="GO:0008324">
    <property type="term" value="F:monoatomic cation transmembrane transporter activity"/>
    <property type="evidence" value="ECO:0007669"/>
    <property type="project" value="InterPro"/>
</dbReference>
<comment type="subcellular location">
    <subcellularLocation>
        <location evidence="1">Cell membrane</location>
        <topology evidence="1">Multi-pass membrane protein</topology>
    </subcellularLocation>
</comment>
<evidence type="ECO:0000256" key="6">
    <source>
        <dbReference type="ARBA" id="ARBA00023136"/>
    </source>
</evidence>
<evidence type="ECO:0000256" key="4">
    <source>
        <dbReference type="ARBA" id="ARBA00022692"/>
    </source>
</evidence>
<dbReference type="Proteomes" id="UP000279968">
    <property type="component" value="Unassembled WGS sequence"/>
</dbReference>
<evidence type="ECO:0000256" key="8">
    <source>
        <dbReference type="SAM" id="Phobius"/>
    </source>
</evidence>
<feature type="region of interest" description="Disordered" evidence="7">
    <location>
        <begin position="186"/>
        <end position="229"/>
    </location>
</feature>
<dbReference type="AlphaFoldDB" id="A0A3B0ABP2"/>
<keyword evidence="3" id="KW-1003">Cell membrane</keyword>
<dbReference type="EMBL" id="RBAN01000001">
    <property type="protein sequence ID" value="RKN57851.1"/>
    <property type="molecule type" value="Genomic_DNA"/>
</dbReference>
<keyword evidence="10" id="KW-1185">Reference proteome</keyword>
<reference evidence="9 10" key="1">
    <citation type="journal article" date="2015" name="Int. J. Syst. Evol. Microbiol.">
        <title>Micromonospora costi sp. nov., isolated from a leaf of Costus speciosus.</title>
        <authorList>
            <person name="Thawai C."/>
        </authorList>
    </citation>
    <scope>NUCLEOTIDE SEQUENCE [LARGE SCALE GENOMIC DNA]</scope>
    <source>
        <strain evidence="9 10">CS1-12</strain>
    </source>
</reference>
<dbReference type="RefSeq" id="WP_120778034.1">
    <property type="nucleotide sequence ID" value="NZ_JBHLUP010000009.1"/>
</dbReference>
<evidence type="ECO:0000313" key="10">
    <source>
        <dbReference type="Proteomes" id="UP000279968"/>
    </source>
</evidence>
<dbReference type="Pfam" id="PF01899">
    <property type="entry name" value="MNHE"/>
    <property type="match status" value="1"/>
</dbReference>
<keyword evidence="6 8" id="KW-0472">Membrane</keyword>
<feature type="transmembrane region" description="Helical" evidence="8">
    <location>
        <begin position="74"/>
        <end position="95"/>
    </location>
</feature>
<evidence type="ECO:0000256" key="1">
    <source>
        <dbReference type="ARBA" id="ARBA00004651"/>
    </source>
</evidence>
<gene>
    <name evidence="9" type="ORF">D7193_04330</name>
</gene>